<evidence type="ECO:0000256" key="2">
    <source>
        <dbReference type="ARBA" id="ARBA00009347"/>
    </source>
</evidence>
<evidence type="ECO:0000259" key="7">
    <source>
        <dbReference type="Pfam" id="PF00441"/>
    </source>
</evidence>
<dbReference type="InterPro" id="IPR013786">
    <property type="entry name" value="AcylCoA_DH/ox_N"/>
</dbReference>
<dbReference type="Pfam" id="PF02771">
    <property type="entry name" value="Acyl-CoA_dh_N"/>
    <property type="match status" value="1"/>
</dbReference>
<keyword evidence="4 5" id="KW-0274">FAD</keyword>
<sequence length="435" mass="47370">MISVCESQKSAANGSTTNGENMHMKKVLDVENNLDAQTKDLITLARSWGSQHLEPLIPSYWDKAEFPPNILSSFRDHCPSLLGYTLPKQYGGQGYGLMAASHISRALASIDASFTTTLLVQYGLCAESILLCGNEDQKRRLIPSLARLENMGCFCLTEPRSGSDASDLTTTATKVDGGYSITGSKRWIGNALTAEVFVVWAKNTSVEGHPVMGFVVQRSHQKNKGAIQTRKIEGKVSMRILQNADVDFYEAWCPDTNVMGGHVGFAQSVGRVLEASRISVAWIPVGICQGALEKTIQYITKRQAFGAVISSNQIIQEKLVRMTAHVCSMYLLAERMTQDFIAGKCSLPAISMVKAYTTKLGREVVALCREIVGGNGIVLDFGIASKWADIEATYTYEGTYEICSLVAGRALTGVSAIKSASAIKNSIKRRQQSKL</sequence>
<evidence type="ECO:0000256" key="3">
    <source>
        <dbReference type="ARBA" id="ARBA00022630"/>
    </source>
</evidence>
<gene>
    <name evidence="10" type="ORF">CYCCA115_LOCUS19042</name>
</gene>
<dbReference type="Proteomes" id="UP001295423">
    <property type="component" value="Unassembled WGS sequence"/>
</dbReference>
<dbReference type="Pfam" id="PF02770">
    <property type="entry name" value="Acyl-CoA_dh_M"/>
    <property type="match status" value="1"/>
</dbReference>
<evidence type="ECO:0008006" key="12">
    <source>
        <dbReference type="Google" id="ProtNLM"/>
    </source>
</evidence>
<dbReference type="InterPro" id="IPR009100">
    <property type="entry name" value="AcylCoA_DH/oxidase_NM_dom_sf"/>
</dbReference>
<organism evidence="10 11">
    <name type="scientific">Cylindrotheca closterium</name>
    <dbReference type="NCBI Taxonomy" id="2856"/>
    <lineage>
        <taxon>Eukaryota</taxon>
        <taxon>Sar</taxon>
        <taxon>Stramenopiles</taxon>
        <taxon>Ochrophyta</taxon>
        <taxon>Bacillariophyta</taxon>
        <taxon>Bacillariophyceae</taxon>
        <taxon>Bacillariophycidae</taxon>
        <taxon>Bacillariales</taxon>
        <taxon>Bacillariaceae</taxon>
        <taxon>Cylindrotheca</taxon>
    </lineage>
</organism>
<dbReference type="InterPro" id="IPR046373">
    <property type="entry name" value="Acyl-CoA_Oxase/DH_mid-dom_sf"/>
</dbReference>
<proteinExistence type="inferred from homology"/>
<dbReference type="GO" id="GO:0003995">
    <property type="term" value="F:acyl-CoA dehydrogenase activity"/>
    <property type="evidence" value="ECO:0007669"/>
    <property type="project" value="InterPro"/>
</dbReference>
<dbReference type="GO" id="GO:0005777">
    <property type="term" value="C:peroxisome"/>
    <property type="evidence" value="ECO:0007669"/>
    <property type="project" value="TreeGrafter"/>
</dbReference>
<dbReference type="Pfam" id="PF00441">
    <property type="entry name" value="Acyl-CoA_dh_1"/>
    <property type="match status" value="1"/>
</dbReference>
<dbReference type="EMBL" id="CAKOGP040002080">
    <property type="protein sequence ID" value="CAJ1961105.1"/>
    <property type="molecule type" value="Genomic_DNA"/>
</dbReference>
<evidence type="ECO:0000259" key="9">
    <source>
        <dbReference type="Pfam" id="PF02771"/>
    </source>
</evidence>
<dbReference type="Gene3D" id="1.10.540.10">
    <property type="entry name" value="Acyl-CoA dehydrogenase/oxidase, N-terminal domain"/>
    <property type="match status" value="1"/>
</dbReference>
<keyword evidence="3 5" id="KW-0285">Flavoprotein</keyword>
<feature type="domain" description="Acyl-CoA dehydrogenase/oxidase C-terminal" evidence="7">
    <location>
        <begin position="264"/>
        <end position="410"/>
    </location>
</feature>
<evidence type="ECO:0000259" key="8">
    <source>
        <dbReference type="Pfam" id="PF02770"/>
    </source>
</evidence>
<evidence type="ECO:0000313" key="11">
    <source>
        <dbReference type="Proteomes" id="UP001295423"/>
    </source>
</evidence>
<feature type="compositionally biased region" description="Polar residues" evidence="6">
    <location>
        <begin position="1"/>
        <end position="20"/>
    </location>
</feature>
<feature type="domain" description="Acyl-CoA oxidase/dehydrogenase middle" evidence="8">
    <location>
        <begin position="153"/>
        <end position="248"/>
    </location>
</feature>
<dbReference type="Gene3D" id="1.20.140.10">
    <property type="entry name" value="Butyryl-CoA Dehydrogenase, subunit A, domain 3"/>
    <property type="match status" value="1"/>
</dbReference>
<keyword evidence="11" id="KW-1185">Reference proteome</keyword>
<comment type="similarity">
    <text evidence="2 5">Belongs to the acyl-CoA dehydrogenase family.</text>
</comment>
<comment type="caution">
    <text evidence="10">The sequence shown here is derived from an EMBL/GenBank/DDBJ whole genome shotgun (WGS) entry which is preliminary data.</text>
</comment>
<evidence type="ECO:0000313" key="10">
    <source>
        <dbReference type="EMBL" id="CAJ1961105.1"/>
    </source>
</evidence>
<dbReference type="InterPro" id="IPR037069">
    <property type="entry name" value="AcylCoA_DH/ox_N_sf"/>
</dbReference>
<dbReference type="SUPFAM" id="SSF56645">
    <property type="entry name" value="Acyl-CoA dehydrogenase NM domain-like"/>
    <property type="match status" value="1"/>
</dbReference>
<evidence type="ECO:0000256" key="5">
    <source>
        <dbReference type="RuleBase" id="RU362125"/>
    </source>
</evidence>
<dbReference type="PANTHER" id="PTHR43188">
    <property type="entry name" value="ACYL-COENZYME A OXIDASE"/>
    <property type="match status" value="1"/>
</dbReference>
<evidence type="ECO:0000256" key="4">
    <source>
        <dbReference type="ARBA" id="ARBA00022827"/>
    </source>
</evidence>
<keyword evidence="5" id="KW-0560">Oxidoreductase</keyword>
<comment type="cofactor">
    <cofactor evidence="1 5">
        <name>FAD</name>
        <dbReference type="ChEBI" id="CHEBI:57692"/>
    </cofactor>
</comment>
<dbReference type="Gene3D" id="2.40.110.10">
    <property type="entry name" value="Butyryl-CoA Dehydrogenase, subunit A, domain 2"/>
    <property type="match status" value="1"/>
</dbReference>
<reference evidence="10" key="1">
    <citation type="submission" date="2023-08" db="EMBL/GenBank/DDBJ databases">
        <authorList>
            <person name="Audoor S."/>
            <person name="Bilcke G."/>
        </authorList>
    </citation>
    <scope>NUCLEOTIDE SEQUENCE</scope>
</reference>
<evidence type="ECO:0000256" key="1">
    <source>
        <dbReference type="ARBA" id="ARBA00001974"/>
    </source>
</evidence>
<feature type="domain" description="Acyl-CoA dehydrogenase/oxidase N-terminal" evidence="9">
    <location>
        <begin position="39"/>
        <end position="148"/>
    </location>
</feature>
<protein>
    <recommendedName>
        <fullName evidence="12">Acyl-CoA dehydrogenase</fullName>
    </recommendedName>
</protein>
<dbReference type="PANTHER" id="PTHR43188:SF1">
    <property type="entry name" value="ACYL-COA DEHYDROGENASE"/>
    <property type="match status" value="1"/>
</dbReference>
<evidence type="ECO:0000256" key="6">
    <source>
        <dbReference type="SAM" id="MobiDB-lite"/>
    </source>
</evidence>
<feature type="region of interest" description="Disordered" evidence="6">
    <location>
        <begin position="1"/>
        <end position="23"/>
    </location>
</feature>
<name>A0AAD2JLS7_9STRA</name>
<dbReference type="InterPro" id="IPR036250">
    <property type="entry name" value="AcylCo_DH-like_C"/>
</dbReference>
<dbReference type="InterPro" id="IPR009075">
    <property type="entry name" value="AcylCo_DH/oxidase_C"/>
</dbReference>
<dbReference type="AlphaFoldDB" id="A0AAD2JLS7"/>
<accession>A0AAD2JLS7</accession>
<dbReference type="InterPro" id="IPR006091">
    <property type="entry name" value="Acyl-CoA_Oxase/DH_mid-dom"/>
</dbReference>
<dbReference type="SUPFAM" id="SSF47203">
    <property type="entry name" value="Acyl-CoA dehydrogenase C-terminal domain-like"/>
    <property type="match status" value="1"/>
</dbReference>
<dbReference type="InterPro" id="IPR045008">
    <property type="entry name" value="ACX4-like"/>
</dbReference>
<dbReference type="GO" id="GO:0050660">
    <property type="term" value="F:flavin adenine dinucleotide binding"/>
    <property type="evidence" value="ECO:0007669"/>
    <property type="project" value="InterPro"/>
</dbReference>
<dbReference type="GO" id="GO:0006635">
    <property type="term" value="P:fatty acid beta-oxidation"/>
    <property type="evidence" value="ECO:0007669"/>
    <property type="project" value="InterPro"/>
</dbReference>